<feature type="chain" id="PRO_5034217181" description="Beta-defensin-like domain-containing protein" evidence="6">
    <location>
        <begin position="20"/>
        <end position="63"/>
    </location>
</feature>
<evidence type="ECO:0000259" key="7">
    <source>
        <dbReference type="Pfam" id="PF00711"/>
    </source>
</evidence>
<dbReference type="Ensembl" id="ENSTGET00000021845.1">
    <property type="protein sequence ID" value="ENSTGEP00000018330.1"/>
    <property type="gene ID" value="ENSTGEG00000014798.1"/>
</dbReference>
<comment type="subcellular location">
    <subcellularLocation>
        <location evidence="1">Secreted</location>
    </subcellularLocation>
</comment>
<evidence type="ECO:0000313" key="9">
    <source>
        <dbReference type="Proteomes" id="UP000694411"/>
    </source>
</evidence>
<dbReference type="GO" id="GO:0042742">
    <property type="term" value="P:defense response to bacterium"/>
    <property type="evidence" value="ECO:0007669"/>
    <property type="project" value="UniProtKB-KW"/>
</dbReference>
<dbReference type="GO" id="GO:0005576">
    <property type="term" value="C:extracellular region"/>
    <property type="evidence" value="ECO:0007669"/>
    <property type="project" value="InterPro"/>
</dbReference>
<protein>
    <recommendedName>
        <fullName evidence="7">Beta-defensin-like domain-containing protein</fullName>
    </recommendedName>
</protein>
<reference evidence="8" key="3">
    <citation type="submission" date="2025-09" db="UniProtKB">
        <authorList>
            <consortium name="Ensembl"/>
        </authorList>
    </citation>
    <scope>IDENTIFICATION</scope>
</reference>
<keyword evidence="3" id="KW-0929">Antimicrobial</keyword>
<sequence>MRALYLLFSFLFIFRMPLPREMGQGNRRLEQVKKRGVCVLNVCSTSLKQIGIYGHDRIKCCKK</sequence>
<feature type="domain" description="Beta-defensin-like" evidence="7">
    <location>
        <begin position="33"/>
        <end position="62"/>
    </location>
</feature>
<evidence type="ECO:0000256" key="3">
    <source>
        <dbReference type="ARBA" id="ARBA00022529"/>
    </source>
</evidence>
<evidence type="ECO:0000256" key="2">
    <source>
        <dbReference type="ARBA" id="ARBA00022525"/>
    </source>
</evidence>
<proteinExistence type="predicted"/>
<dbReference type="Proteomes" id="UP000694411">
    <property type="component" value="Chromosome 8"/>
</dbReference>
<evidence type="ECO:0000256" key="5">
    <source>
        <dbReference type="ARBA" id="ARBA00023022"/>
    </source>
</evidence>
<evidence type="ECO:0000313" key="8">
    <source>
        <dbReference type="Ensembl" id="ENSTGEP00000018330.1"/>
    </source>
</evidence>
<organism evidence="8 9">
    <name type="scientific">Theropithecus gelada</name>
    <name type="common">Gelada baboon</name>
    <dbReference type="NCBI Taxonomy" id="9565"/>
    <lineage>
        <taxon>Eukaryota</taxon>
        <taxon>Metazoa</taxon>
        <taxon>Chordata</taxon>
        <taxon>Craniata</taxon>
        <taxon>Vertebrata</taxon>
        <taxon>Euteleostomi</taxon>
        <taxon>Mammalia</taxon>
        <taxon>Eutheria</taxon>
        <taxon>Euarchontoglires</taxon>
        <taxon>Primates</taxon>
        <taxon>Haplorrhini</taxon>
        <taxon>Catarrhini</taxon>
        <taxon>Cercopithecidae</taxon>
        <taxon>Cercopithecinae</taxon>
        <taxon>Theropithecus</taxon>
    </lineage>
</organism>
<feature type="signal peptide" evidence="6">
    <location>
        <begin position="1"/>
        <end position="19"/>
    </location>
</feature>
<keyword evidence="9" id="KW-1185">Reference proteome</keyword>
<keyword evidence="6" id="KW-0732">Signal</keyword>
<evidence type="ECO:0000256" key="6">
    <source>
        <dbReference type="SAM" id="SignalP"/>
    </source>
</evidence>
<dbReference type="SUPFAM" id="SSF57392">
    <property type="entry name" value="Defensin-like"/>
    <property type="match status" value="1"/>
</dbReference>
<accession>A0A8D2FC39</accession>
<name>A0A8D2FC39_THEGE</name>
<dbReference type="Gene3D" id="3.10.360.10">
    <property type="entry name" value="Antimicrobial Peptide, Beta-defensin 2, Chain A"/>
    <property type="match status" value="1"/>
</dbReference>
<evidence type="ECO:0000256" key="4">
    <source>
        <dbReference type="ARBA" id="ARBA00022940"/>
    </source>
</evidence>
<dbReference type="Pfam" id="PF00711">
    <property type="entry name" value="Defensin_beta"/>
    <property type="match status" value="1"/>
</dbReference>
<keyword evidence="2" id="KW-0964">Secreted</keyword>
<reference evidence="8" key="2">
    <citation type="submission" date="2025-08" db="UniProtKB">
        <authorList>
            <consortium name="Ensembl"/>
        </authorList>
    </citation>
    <scope>IDENTIFICATION</scope>
</reference>
<keyword evidence="4" id="KW-0211">Defensin</keyword>
<dbReference type="AlphaFoldDB" id="A0A8D2FC39"/>
<dbReference type="InterPro" id="IPR001855">
    <property type="entry name" value="Defensin_beta-like"/>
</dbReference>
<keyword evidence="5" id="KW-0044">Antibiotic</keyword>
<reference evidence="8" key="1">
    <citation type="submission" date="2018-05" db="EMBL/GenBank/DDBJ databases">
        <title>Whole genome of Theropithecus gelada.</title>
        <authorList>
            <person name="Chiou K.L."/>
            <person name="Snyder-Mackler N."/>
        </authorList>
    </citation>
    <scope>NUCLEOTIDE SEQUENCE [LARGE SCALE GENOMIC DNA]</scope>
</reference>
<evidence type="ECO:0000256" key="1">
    <source>
        <dbReference type="ARBA" id="ARBA00004613"/>
    </source>
</evidence>